<gene>
    <name evidence="6" type="ORF">NMY3_03291</name>
</gene>
<keyword evidence="5" id="KW-1133">Transmembrane helix</keyword>
<keyword evidence="7" id="KW-1185">Reference proteome</keyword>
<dbReference type="SUPFAM" id="SSF48452">
    <property type="entry name" value="TPR-like"/>
    <property type="match status" value="1"/>
</dbReference>
<evidence type="ECO:0000313" key="7">
    <source>
        <dbReference type="Proteomes" id="UP000058925"/>
    </source>
</evidence>
<protein>
    <submittedName>
        <fullName evidence="6">Photosystem I assembly protein Ycf3</fullName>
    </submittedName>
</protein>
<dbReference type="InterPro" id="IPR019734">
    <property type="entry name" value="TPR_rpt"/>
</dbReference>
<evidence type="ECO:0000313" key="6">
    <source>
        <dbReference type="EMBL" id="ALI37475.1"/>
    </source>
</evidence>
<dbReference type="RefSeq" id="WP_196816539.1">
    <property type="nucleotide sequence ID" value="NZ_CP012850.1"/>
</dbReference>
<dbReference type="AlphaFoldDB" id="A0A654M204"/>
<dbReference type="InterPro" id="IPR011990">
    <property type="entry name" value="TPR-like_helical_dom_sf"/>
</dbReference>
<feature type="transmembrane region" description="Helical" evidence="5">
    <location>
        <begin position="271"/>
        <end position="293"/>
    </location>
</feature>
<dbReference type="GeneID" id="60423142"/>
<evidence type="ECO:0000256" key="3">
    <source>
        <dbReference type="PROSITE-ProRule" id="PRU00339"/>
    </source>
</evidence>
<evidence type="ECO:0000256" key="4">
    <source>
        <dbReference type="SAM" id="MobiDB-lite"/>
    </source>
</evidence>
<dbReference type="Pfam" id="PF00515">
    <property type="entry name" value="TPR_1"/>
    <property type="match status" value="2"/>
</dbReference>
<evidence type="ECO:0000256" key="5">
    <source>
        <dbReference type="SAM" id="Phobius"/>
    </source>
</evidence>
<feature type="compositionally biased region" description="Polar residues" evidence="4">
    <location>
        <begin position="366"/>
        <end position="381"/>
    </location>
</feature>
<proteinExistence type="predicted"/>
<dbReference type="PROSITE" id="PS50293">
    <property type="entry name" value="TPR_REGION"/>
    <property type="match status" value="2"/>
</dbReference>
<sequence>MFDGYASVTVMGKLLKKIVADYTDLLSEPVRFEGLLKDIYGSENKREIFLLTVALRARITEFRECNIFDKDTENKIYNVITRLSSDYGLDEKSAAWATIAWSIGFDLMTEEEFNDLANGNRSERYLILGNHIANMDEGIQQGEVLQCNPISNLVMVNTANLKQLYENGIMFHNQGKFVEALECYDKALRIDPQNSNVLSNKGLSLHNQGKFVEALECYDKALRIDPQDEFIIKRRNNTKELLFNSSNNARSGQAIGQVSNLNNGLKNSNKLYFLGLALAAVLLTIGVVTYIIFGTNIDLKVNLLEDKSELNGYVSTNNNALTNQGLESPGISSDKESISEFTNNIEKELNLQINSENQSLLQNVNKSEAHSNTGNSQSNGIESDGLNGVDQKVDNFKTELGKAMKSNFS</sequence>
<dbReference type="Proteomes" id="UP000058925">
    <property type="component" value="Chromosome"/>
</dbReference>
<name>A0A654M204_9ARCH</name>
<dbReference type="Gene3D" id="1.25.40.10">
    <property type="entry name" value="Tetratricopeptide repeat domain"/>
    <property type="match status" value="1"/>
</dbReference>
<dbReference type="PANTHER" id="PTHR44943">
    <property type="entry name" value="CELLULOSE SYNTHASE OPERON PROTEIN C"/>
    <property type="match status" value="1"/>
</dbReference>
<evidence type="ECO:0000256" key="1">
    <source>
        <dbReference type="ARBA" id="ARBA00022737"/>
    </source>
</evidence>
<dbReference type="PROSITE" id="PS50005">
    <property type="entry name" value="TPR"/>
    <property type="match status" value="2"/>
</dbReference>
<dbReference type="InterPro" id="IPR051685">
    <property type="entry name" value="Ycf3/AcsC/BcsC/TPR_MFPF"/>
</dbReference>
<dbReference type="PANTHER" id="PTHR44943:SF8">
    <property type="entry name" value="TPR REPEAT-CONTAINING PROTEIN MJ0263"/>
    <property type="match status" value="1"/>
</dbReference>
<feature type="region of interest" description="Disordered" evidence="4">
    <location>
        <begin position="366"/>
        <end position="393"/>
    </location>
</feature>
<feature type="repeat" description="TPR" evidence="3">
    <location>
        <begin position="195"/>
        <end position="228"/>
    </location>
</feature>
<dbReference type="OrthoDB" id="115601at2157"/>
<evidence type="ECO:0000256" key="2">
    <source>
        <dbReference type="ARBA" id="ARBA00022803"/>
    </source>
</evidence>
<accession>A0A654M204</accession>
<keyword evidence="5" id="KW-0812">Transmembrane</keyword>
<keyword evidence="2 3" id="KW-0802">TPR repeat</keyword>
<feature type="repeat" description="TPR" evidence="3">
    <location>
        <begin position="161"/>
        <end position="194"/>
    </location>
</feature>
<organism evidence="6 7">
    <name type="scientific">Candidatus Nitrosocosmicus oleophilus</name>
    <dbReference type="NCBI Taxonomy" id="1353260"/>
    <lineage>
        <taxon>Archaea</taxon>
        <taxon>Nitrososphaerota</taxon>
        <taxon>Nitrososphaeria</taxon>
        <taxon>Nitrososphaerales</taxon>
        <taxon>Nitrososphaeraceae</taxon>
        <taxon>Candidatus Nitrosocosmicus</taxon>
    </lineage>
</organism>
<dbReference type="EMBL" id="CP012850">
    <property type="protein sequence ID" value="ALI37475.1"/>
    <property type="molecule type" value="Genomic_DNA"/>
</dbReference>
<reference evidence="7" key="1">
    <citation type="submission" date="2015-10" db="EMBL/GenBank/DDBJ databases">
        <title>Niche specialization of a soil ammonia-oxidizing archaeon, Candidatus Nitrosocosmicus oleophilus.</title>
        <authorList>
            <person name="Jung M.-Y."/>
            <person name="Rhee S.-K."/>
        </authorList>
    </citation>
    <scope>NUCLEOTIDE SEQUENCE [LARGE SCALE GENOMIC DNA]</scope>
    <source>
        <strain evidence="7">MY3</strain>
    </source>
</reference>
<dbReference type="KEGG" id="taa:NMY3_03291"/>
<keyword evidence="1" id="KW-0677">Repeat</keyword>
<dbReference type="SMART" id="SM00028">
    <property type="entry name" value="TPR"/>
    <property type="match status" value="2"/>
</dbReference>
<keyword evidence="5" id="KW-0472">Membrane</keyword>